<sequence length="81" mass="9702">MMEFHTKFTQRLILWGSDEVITAYAEFRKIYLNLHNYSKQELLIQFEKFMFALRKDTGHKNNNLKESDLLSLFINDISIIS</sequence>
<gene>
    <name evidence="1" type="ORF">C7R92_06645</name>
</gene>
<protein>
    <submittedName>
        <fullName evidence="1">Uncharacterized protein</fullName>
    </submittedName>
</protein>
<reference evidence="1 2" key="1">
    <citation type="submission" date="2018-03" db="EMBL/GenBank/DDBJ databases">
        <title>Brevisbacillus phylogenomics.</title>
        <authorList>
            <person name="Dunlap C."/>
        </authorList>
    </citation>
    <scope>NUCLEOTIDE SEQUENCE [LARGE SCALE GENOMIC DNA]</scope>
    <source>
        <strain evidence="1 2">NRRL B-41110</strain>
    </source>
</reference>
<comment type="caution">
    <text evidence="1">The sequence shown here is derived from an EMBL/GenBank/DDBJ whole genome shotgun (WGS) entry which is preliminary data.</text>
</comment>
<accession>A0ABX5FUQ1</accession>
<keyword evidence="2" id="KW-1185">Reference proteome</keyword>
<organism evidence="1 2">
    <name type="scientific">Brevibacillus porteri</name>
    <dbReference type="NCBI Taxonomy" id="2126350"/>
    <lineage>
        <taxon>Bacteria</taxon>
        <taxon>Bacillati</taxon>
        <taxon>Bacillota</taxon>
        <taxon>Bacilli</taxon>
        <taxon>Bacillales</taxon>
        <taxon>Paenibacillaceae</taxon>
        <taxon>Brevibacillus</taxon>
    </lineage>
</organism>
<proteinExistence type="predicted"/>
<dbReference type="Proteomes" id="UP000241645">
    <property type="component" value="Unassembled WGS sequence"/>
</dbReference>
<dbReference type="EMBL" id="PXZO01000008">
    <property type="protein sequence ID" value="PSK13061.1"/>
    <property type="molecule type" value="Genomic_DNA"/>
</dbReference>
<evidence type="ECO:0000313" key="2">
    <source>
        <dbReference type="Proteomes" id="UP000241645"/>
    </source>
</evidence>
<name>A0ABX5FUQ1_9BACL</name>
<evidence type="ECO:0000313" key="1">
    <source>
        <dbReference type="EMBL" id="PSK13061.1"/>
    </source>
</evidence>